<dbReference type="SMART" id="SM01015">
    <property type="entry name" value="Arfaptin"/>
    <property type="match status" value="1"/>
</dbReference>
<dbReference type="GO" id="GO:0005543">
    <property type="term" value="F:phospholipid binding"/>
    <property type="evidence" value="ECO:0007669"/>
    <property type="project" value="TreeGrafter"/>
</dbReference>
<dbReference type="PANTHER" id="PTHR12141">
    <property type="entry name" value="ARFAPTIN-RELATED"/>
    <property type="match status" value="1"/>
</dbReference>
<dbReference type="Pfam" id="PF06456">
    <property type="entry name" value="Arfaptin"/>
    <property type="match status" value="2"/>
</dbReference>
<dbReference type="InterPro" id="IPR027267">
    <property type="entry name" value="AH/BAR_dom_sf"/>
</dbReference>
<dbReference type="EMBL" id="GGYP01007138">
    <property type="protein sequence ID" value="MDE51909.1"/>
    <property type="molecule type" value="Transcribed_RNA"/>
</dbReference>
<dbReference type="GO" id="GO:0034315">
    <property type="term" value="P:regulation of Arp2/3 complex-mediated actin nucleation"/>
    <property type="evidence" value="ECO:0007669"/>
    <property type="project" value="TreeGrafter"/>
</dbReference>
<dbReference type="InterPro" id="IPR010504">
    <property type="entry name" value="AH_dom"/>
</dbReference>
<dbReference type="GO" id="GO:0032588">
    <property type="term" value="C:trans-Golgi network membrane"/>
    <property type="evidence" value="ECO:0007669"/>
    <property type="project" value="TreeGrafter"/>
</dbReference>
<evidence type="ECO:0000256" key="1">
    <source>
        <dbReference type="SAM" id="MobiDB-lite"/>
    </source>
</evidence>
<dbReference type="PANTHER" id="PTHR12141:SF5">
    <property type="entry name" value="ARFAPTIN"/>
    <property type="match status" value="1"/>
</dbReference>
<accession>A0A6G1SNF1</accession>
<organism evidence="3">
    <name type="scientific">Aceria tosichella</name>
    <name type="common">wheat curl mite</name>
    <dbReference type="NCBI Taxonomy" id="561515"/>
    <lineage>
        <taxon>Eukaryota</taxon>
        <taxon>Metazoa</taxon>
        <taxon>Ecdysozoa</taxon>
        <taxon>Arthropoda</taxon>
        <taxon>Chelicerata</taxon>
        <taxon>Arachnida</taxon>
        <taxon>Acari</taxon>
        <taxon>Acariformes</taxon>
        <taxon>Trombidiformes</taxon>
        <taxon>Prostigmata</taxon>
        <taxon>Eupodina</taxon>
        <taxon>Eriophyoidea</taxon>
        <taxon>Eriophyidae</taxon>
        <taxon>Eriophyinae</taxon>
        <taxon>Aceriini</taxon>
        <taxon>Aceria</taxon>
    </lineage>
</organism>
<feature type="region of interest" description="Disordered" evidence="1">
    <location>
        <begin position="300"/>
        <end position="330"/>
    </location>
</feature>
<protein>
    <submittedName>
        <fullName evidence="3">Arfaptin-2</fullName>
    </submittedName>
</protein>
<dbReference type="InterPro" id="IPR030798">
    <property type="entry name" value="Arfaptin_fam"/>
</dbReference>
<sequence>MASTANNKPFHTYENVGYDEQQSITTNSNINYAPSSSSLSSSTVINSIVPTQACNTNTINNNTNNHINNGGNNSNNNNTAISFNNAFAQTSTIASNPPTIGPLPSCSGFAVNKAAIESPFTDPMLVDPTSINSTPSAKILSTTDSTGTTRMLTSSAASSRSGTNGQNLVTKLITFPPQSPMDSLKEWSMSTFKCTKQLINEKRGLCPVTNDSQLQNDIEQLRGNREKLVQMLRFGQQMTDHYSQLVRTQKQLHSLMNEMSIKCFTNNSSLNNNHQSSAGGGSHKTSCSKQVVANFSSLSNNLSSTTTTQSPTRPSSHGLDHHNGRSNSSTEHYEDLLPVLNHMKTFTDTNLVDDFKKNAITLNVAINNGEKLITALNFYCSNLSTLIYKTIEDTLTTVKQFESARLEYDAEKNSLNFISTTAQASMTYSSDKVELARLRYEQLKQDVQIKMRFLEENTIKVMHKQLLLFNGAFASYTSGNTAALDTTLKQFCIKDS</sequence>
<dbReference type="SUPFAM" id="SSF103657">
    <property type="entry name" value="BAR/IMD domain-like"/>
    <property type="match status" value="2"/>
</dbReference>
<feature type="domain" description="AH" evidence="2">
    <location>
        <begin position="355"/>
        <end position="489"/>
    </location>
</feature>
<dbReference type="Gene3D" id="1.20.1270.60">
    <property type="entry name" value="Arfaptin homology (AH) domain/BAR domain"/>
    <property type="match status" value="1"/>
</dbReference>
<dbReference type="PROSITE" id="PS50870">
    <property type="entry name" value="AH"/>
    <property type="match status" value="1"/>
</dbReference>
<proteinExistence type="predicted"/>
<dbReference type="GO" id="GO:0006886">
    <property type="term" value="P:intracellular protein transport"/>
    <property type="evidence" value="ECO:0007669"/>
    <property type="project" value="TreeGrafter"/>
</dbReference>
<feature type="compositionally biased region" description="Low complexity" evidence="1">
    <location>
        <begin position="300"/>
        <end position="316"/>
    </location>
</feature>
<dbReference type="GO" id="GO:0019904">
    <property type="term" value="F:protein domain specific binding"/>
    <property type="evidence" value="ECO:0007669"/>
    <property type="project" value="InterPro"/>
</dbReference>
<gene>
    <name evidence="3" type="primary">Arfip2</name>
    <name evidence="3" type="ORF">g.4909</name>
</gene>
<evidence type="ECO:0000259" key="2">
    <source>
        <dbReference type="PROSITE" id="PS50870"/>
    </source>
</evidence>
<evidence type="ECO:0000313" key="3">
    <source>
        <dbReference type="EMBL" id="MDE51909.1"/>
    </source>
</evidence>
<name>A0A6G1SNF1_9ACAR</name>
<reference evidence="3" key="1">
    <citation type="submission" date="2018-10" db="EMBL/GenBank/DDBJ databases">
        <title>Transcriptome assembly of Aceria tosichella (Wheat curl mite) Type 2.</title>
        <authorList>
            <person name="Scully E.D."/>
            <person name="Geib S.M."/>
            <person name="Palmer N.A."/>
            <person name="Gupta A.K."/>
            <person name="Sarath G."/>
            <person name="Tatineni S."/>
        </authorList>
    </citation>
    <scope>NUCLEOTIDE SEQUENCE</scope>
    <source>
        <strain evidence="3">LincolnNE</strain>
    </source>
</reference>
<dbReference type="AlphaFoldDB" id="A0A6G1SNF1"/>